<organism evidence="1 2">
    <name type="scientific">Candidatus Synechococcus spongiarum</name>
    <dbReference type="NCBI Taxonomy" id="431041"/>
    <lineage>
        <taxon>Bacteria</taxon>
        <taxon>Bacillati</taxon>
        <taxon>Cyanobacteriota</taxon>
        <taxon>Cyanophyceae</taxon>
        <taxon>Synechococcales</taxon>
        <taxon>Synechococcaceae</taxon>
        <taxon>Synechococcus</taxon>
    </lineage>
</organism>
<evidence type="ECO:0000313" key="2">
    <source>
        <dbReference type="Proteomes" id="UP000182631"/>
    </source>
</evidence>
<dbReference type="Proteomes" id="UP000182631">
    <property type="component" value="Unassembled WGS sequence"/>
</dbReference>
<gene>
    <name evidence="1" type="ORF">FLM9_388</name>
</gene>
<evidence type="ECO:0000313" key="1">
    <source>
        <dbReference type="EMBL" id="SAY38504.1"/>
    </source>
</evidence>
<proteinExistence type="predicted"/>
<reference evidence="2" key="1">
    <citation type="submission" date="2016-02" db="EMBL/GenBank/DDBJ databases">
        <authorList>
            <person name="liu f."/>
        </authorList>
    </citation>
    <scope>NUCLEOTIDE SEQUENCE [LARGE SCALE GENOMIC DNA]</scope>
</reference>
<dbReference type="EMBL" id="FITM01000044">
    <property type="protein sequence ID" value="SAY38504.1"/>
    <property type="molecule type" value="Genomic_DNA"/>
</dbReference>
<name>A0A165B215_9SYNE</name>
<dbReference type="AlphaFoldDB" id="A0A165B215"/>
<keyword evidence="2" id="KW-1185">Reference proteome</keyword>
<protein>
    <submittedName>
        <fullName evidence="1">Uncharacterized protein</fullName>
    </submittedName>
</protein>
<sequence length="48" mass="5478">MTDPGSVLIIEEPESHLYPALQVEFTHKQREAVQRKTCGQSLGEVLRR</sequence>
<accession>A0A165B215</accession>